<dbReference type="InterPro" id="IPR014846">
    <property type="entry name" value="DUF1786_pyruvate_format-lyase"/>
</dbReference>
<accession>A0AAE3HAH3</accession>
<sequence length="354" mass="38971">MRILAIDIGTGTQDIVLYDTEREVENSLLMVMPAPTVIVAGKVSDASSREKDIFLKGSLMGGGPSSRAVRQHLRQGLEVYATIDAALTINDDLEKVKEMGIRIVSQDQVIPENPEEIILQDIDLDAIGNALAAFDIEMPGMVAVAVQDHGNSPDLSNRIYRFRIFERLIDEGGEWRNFAYGSDSIPADLTRMRAAAHLLGQKGTVFMDTGPAAIFGALFDPAARQPSVVVNIGNGHTLMALVKDDRVTALYEHHTSSLTGEKLQEHIFLFAEGRLSFDDVFNDGGHGCYTKESEGFDLVRSVMVTGPRLNLLKNMKADNRDTRLWEKLHFAAPFGNMMLSGCYGLLAPYLREKS</sequence>
<comment type="caution">
    <text evidence="1">The sequence shown here is derived from an EMBL/GenBank/DDBJ whole genome shotgun (WGS) entry which is preliminary data.</text>
</comment>
<protein>
    <submittedName>
        <fullName evidence="1">Pyruvate formate lyase-activating protein</fullName>
    </submittedName>
</protein>
<keyword evidence="1" id="KW-0670">Pyruvate</keyword>
<reference evidence="1 2" key="1">
    <citation type="journal article" date="2011" name="Appl. Environ. Microbiol.">
        <title>Methanogenic archaea isolated from Taiwan's Chelungpu fault.</title>
        <authorList>
            <person name="Wu S.Y."/>
            <person name="Lai M.C."/>
        </authorList>
    </citation>
    <scope>NUCLEOTIDE SEQUENCE [LARGE SCALE GENOMIC DNA]</scope>
    <source>
        <strain evidence="1 2">St545Mb</strain>
    </source>
</reference>
<proteinExistence type="predicted"/>
<name>A0AAE3HAH3_9EURY</name>
<evidence type="ECO:0000313" key="2">
    <source>
        <dbReference type="Proteomes" id="UP001206983"/>
    </source>
</evidence>
<dbReference type="InterPro" id="IPR043129">
    <property type="entry name" value="ATPase_NBD"/>
</dbReference>
<dbReference type="PIRSF" id="PIRSF029129">
    <property type="entry name" value="DUF1786_pyruvate_format-lyase"/>
    <property type="match status" value="1"/>
</dbReference>
<dbReference type="Proteomes" id="UP001206983">
    <property type="component" value="Unassembled WGS sequence"/>
</dbReference>
<dbReference type="SUPFAM" id="SSF53067">
    <property type="entry name" value="Actin-like ATPase domain"/>
    <property type="match status" value="1"/>
</dbReference>
<dbReference type="EMBL" id="JTEO01000004">
    <property type="protein sequence ID" value="MCQ6962607.1"/>
    <property type="molecule type" value="Genomic_DNA"/>
</dbReference>
<dbReference type="GO" id="GO:0016829">
    <property type="term" value="F:lyase activity"/>
    <property type="evidence" value="ECO:0007669"/>
    <property type="project" value="UniProtKB-KW"/>
</dbReference>
<keyword evidence="1" id="KW-0456">Lyase</keyword>
<gene>
    <name evidence="1" type="ORF">PV02_05590</name>
</gene>
<dbReference type="AlphaFoldDB" id="A0AAE3HAH3"/>
<dbReference type="RefSeq" id="WP_256622407.1">
    <property type="nucleotide sequence ID" value="NZ_JTEO01000004.1"/>
</dbReference>
<organism evidence="1 2">
    <name type="scientific">Methanolobus chelungpuianus</name>
    <dbReference type="NCBI Taxonomy" id="502115"/>
    <lineage>
        <taxon>Archaea</taxon>
        <taxon>Methanobacteriati</taxon>
        <taxon>Methanobacteriota</taxon>
        <taxon>Stenosarchaea group</taxon>
        <taxon>Methanomicrobia</taxon>
        <taxon>Methanosarcinales</taxon>
        <taxon>Methanosarcinaceae</taxon>
        <taxon>Methanolobus</taxon>
    </lineage>
</organism>
<evidence type="ECO:0000313" key="1">
    <source>
        <dbReference type="EMBL" id="MCQ6962607.1"/>
    </source>
</evidence>
<keyword evidence="2" id="KW-1185">Reference proteome</keyword>
<dbReference type="Pfam" id="PF08735">
    <property type="entry name" value="DUF1786"/>
    <property type="match status" value="1"/>
</dbReference>